<protein>
    <recommendedName>
        <fullName evidence="1">Nudix hydrolase domain-containing protein</fullName>
    </recommendedName>
</protein>
<organism evidence="2 3">
    <name type="scientific">Candidatus Woesebacteria bacterium RBG_16_34_12</name>
    <dbReference type="NCBI Taxonomy" id="1802480"/>
    <lineage>
        <taxon>Bacteria</taxon>
        <taxon>Candidatus Woeseibacteriota</taxon>
    </lineage>
</organism>
<dbReference type="InterPro" id="IPR015797">
    <property type="entry name" value="NUDIX_hydrolase-like_dom_sf"/>
</dbReference>
<dbReference type="InterPro" id="IPR000086">
    <property type="entry name" value="NUDIX_hydrolase_dom"/>
</dbReference>
<dbReference type="Proteomes" id="UP000177053">
    <property type="component" value="Unassembled WGS sequence"/>
</dbReference>
<dbReference type="EMBL" id="MGFS01000022">
    <property type="protein sequence ID" value="OGM11251.1"/>
    <property type="molecule type" value="Genomic_DNA"/>
</dbReference>
<comment type="caution">
    <text evidence="2">The sequence shown here is derived from an EMBL/GenBank/DDBJ whole genome shotgun (WGS) entry which is preliminary data.</text>
</comment>
<evidence type="ECO:0000259" key="1">
    <source>
        <dbReference type="PROSITE" id="PS51462"/>
    </source>
</evidence>
<sequence>MTINTIPDIHQLIICANVFIRKDGKYLVIKRSSQKKYLPNTIHPIGGKVRLNENPFQAAIRKVQEEAGVIIKNIKLEAVSLEMHPKVPDMANWFIFHFSADYESGEIKKSDEGDLLLLSSEEFKKEKLFAPVRRICDHIFDPKDGTVFASFDLDPNLNITKEDIKVCVL</sequence>
<dbReference type="PANTHER" id="PTHR43736:SF1">
    <property type="entry name" value="DIHYDRONEOPTERIN TRIPHOSPHATE DIPHOSPHATASE"/>
    <property type="match status" value="1"/>
</dbReference>
<accession>A0A1F7X8F1</accession>
<reference evidence="2 3" key="1">
    <citation type="journal article" date="2016" name="Nat. Commun.">
        <title>Thousands of microbial genomes shed light on interconnected biogeochemical processes in an aquifer system.</title>
        <authorList>
            <person name="Anantharaman K."/>
            <person name="Brown C.T."/>
            <person name="Hug L.A."/>
            <person name="Sharon I."/>
            <person name="Castelle C.J."/>
            <person name="Probst A.J."/>
            <person name="Thomas B.C."/>
            <person name="Singh A."/>
            <person name="Wilkins M.J."/>
            <person name="Karaoz U."/>
            <person name="Brodie E.L."/>
            <person name="Williams K.H."/>
            <person name="Hubbard S.S."/>
            <person name="Banfield J.F."/>
        </authorList>
    </citation>
    <scope>NUCLEOTIDE SEQUENCE [LARGE SCALE GENOMIC DNA]</scope>
</reference>
<dbReference type="Gene3D" id="3.90.79.10">
    <property type="entry name" value="Nucleoside Triphosphate Pyrophosphohydrolase"/>
    <property type="match status" value="1"/>
</dbReference>
<dbReference type="AlphaFoldDB" id="A0A1F7X8F1"/>
<gene>
    <name evidence="2" type="ORF">A2Z22_00630</name>
</gene>
<dbReference type="PANTHER" id="PTHR43736">
    <property type="entry name" value="ADP-RIBOSE PYROPHOSPHATASE"/>
    <property type="match status" value="1"/>
</dbReference>
<proteinExistence type="predicted"/>
<dbReference type="Pfam" id="PF00293">
    <property type="entry name" value="NUDIX"/>
    <property type="match status" value="1"/>
</dbReference>
<feature type="domain" description="Nudix hydrolase" evidence="1">
    <location>
        <begin position="11"/>
        <end position="153"/>
    </location>
</feature>
<dbReference type="SUPFAM" id="SSF55811">
    <property type="entry name" value="Nudix"/>
    <property type="match status" value="1"/>
</dbReference>
<evidence type="ECO:0000313" key="2">
    <source>
        <dbReference type="EMBL" id="OGM11251.1"/>
    </source>
</evidence>
<name>A0A1F7X8F1_9BACT</name>
<evidence type="ECO:0000313" key="3">
    <source>
        <dbReference type="Proteomes" id="UP000177053"/>
    </source>
</evidence>
<dbReference type="PROSITE" id="PS51462">
    <property type="entry name" value="NUDIX"/>
    <property type="match status" value="1"/>
</dbReference>